<gene>
    <name evidence="4" type="ORF">AYI70_g1046</name>
</gene>
<feature type="region of interest" description="Disordered" evidence="1">
    <location>
        <begin position="1360"/>
        <end position="1509"/>
    </location>
</feature>
<dbReference type="Pfam" id="PF20416">
    <property type="entry name" value="UTP20"/>
    <property type="match status" value="1"/>
</dbReference>
<dbReference type="InterPro" id="IPR016024">
    <property type="entry name" value="ARM-type_fold"/>
</dbReference>
<dbReference type="OrthoDB" id="360653at2759"/>
<dbReference type="SUPFAM" id="SSF48371">
    <property type="entry name" value="ARM repeat"/>
    <property type="match status" value="3"/>
</dbReference>
<feature type="compositionally biased region" description="Basic and acidic residues" evidence="1">
    <location>
        <begin position="1415"/>
        <end position="1431"/>
    </location>
</feature>
<organism evidence="4 5">
    <name type="scientific">Smittium culicis</name>
    <dbReference type="NCBI Taxonomy" id="133412"/>
    <lineage>
        <taxon>Eukaryota</taxon>
        <taxon>Fungi</taxon>
        <taxon>Fungi incertae sedis</taxon>
        <taxon>Zoopagomycota</taxon>
        <taxon>Kickxellomycotina</taxon>
        <taxon>Harpellomycetes</taxon>
        <taxon>Harpellales</taxon>
        <taxon>Legeriomycetaceae</taxon>
        <taxon>Smittium</taxon>
    </lineage>
</organism>
<reference evidence="4 5" key="1">
    <citation type="submission" date="2017-01" db="EMBL/GenBank/DDBJ databases">
        <authorList>
            <person name="Mah S.A."/>
            <person name="Swanson W.J."/>
            <person name="Moy G.W."/>
            <person name="Vacquier V.D."/>
        </authorList>
    </citation>
    <scope>NUCLEOTIDE SEQUENCE [LARGE SCALE GENOMIC DNA]</scope>
    <source>
        <strain evidence="4 5">GSMNP</strain>
    </source>
</reference>
<feature type="region of interest" description="Disordered" evidence="1">
    <location>
        <begin position="2949"/>
        <end position="2984"/>
    </location>
</feature>
<dbReference type="PANTHER" id="PTHR17695">
    <property type="entry name" value="SMALL SUBUNIT PROCESSOME COMPONENT 20 HOMOLOG"/>
    <property type="match status" value="1"/>
</dbReference>
<keyword evidence="5" id="KW-1185">Reference proteome</keyword>
<dbReference type="GO" id="GO:0030686">
    <property type="term" value="C:90S preribosome"/>
    <property type="evidence" value="ECO:0007669"/>
    <property type="project" value="TreeGrafter"/>
</dbReference>
<evidence type="ECO:0000256" key="1">
    <source>
        <dbReference type="SAM" id="MobiDB-lite"/>
    </source>
</evidence>
<evidence type="ECO:0000259" key="3">
    <source>
        <dbReference type="Pfam" id="PF20416"/>
    </source>
</evidence>
<feature type="domain" description="U3 small nucleolar RNA-associated protein 20" evidence="3">
    <location>
        <begin position="2150"/>
        <end position="2357"/>
    </location>
</feature>
<feature type="compositionally biased region" description="Acidic residues" evidence="1">
    <location>
        <begin position="2968"/>
        <end position="2982"/>
    </location>
</feature>
<dbReference type="PANTHER" id="PTHR17695:SF11">
    <property type="entry name" value="SMALL SUBUNIT PROCESSOME COMPONENT 20 HOMOLOG"/>
    <property type="match status" value="1"/>
</dbReference>
<feature type="compositionally biased region" description="Acidic residues" evidence="1">
    <location>
        <begin position="1432"/>
        <end position="1457"/>
    </location>
</feature>
<feature type="domain" description="U3 small nucleolar RNA-associated protein 20 N-terminal" evidence="2">
    <location>
        <begin position="1084"/>
        <end position="1370"/>
    </location>
</feature>
<feature type="domain" description="U3 small nucleolar RNA-associated protein 20 N-terminal" evidence="2">
    <location>
        <begin position="1539"/>
        <end position="1954"/>
    </location>
</feature>
<dbReference type="InterPro" id="IPR046523">
    <property type="entry name" value="UTP20_dom"/>
</dbReference>
<feature type="compositionally biased region" description="Acidic residues" evidence="1">
    <location>
        <begin position="1364"/>
        <end position="1399"/>
    </location>
</feature>
<dbReference type="Pfam" id="PF07539">
    <property type="entry name" value="UTP20_N"/>
    <property type="match status" value="2"/>
</dbReference>
<evidence type="ECO:0000259" key="2">
    <source>
        <dbReference type="Pfam" id="PF07539"/>
    </source>
</evidence>
<feature type="compositionally biased region" description="Basic residues" evidence="1">
    <location>
        <begin position="1494"/>
        <end position="1504"/>
    </location>
</feature>
<evidence type="ECO:0000313" key="5">
    <source>
        <dbReference type="Proteomes" id="UP000187283"/>
    </source>
</evidence>
<proteinExistence type="predicted"/>
<sequence length="3043" mass="344997">MIENEAKQLNLGNGANRYKYQSFSKRIEKINISVGKRIQRDFSIPEENSSFFGETLAKYVESNLTKEFAVFYKNVAVYGQTLPQIVFHKEEIISLMVETIQNDNQPSLEPLFELTKSLAKDLSSDFNPYFIRFFSAITNHAKSGYIEIIEHAYDTLAFLLKFCQKFLSSDLRPTFDVLSPLLGAEKQKSHIRRFAAESLSFMIRKLKHDHLKLFIEHVFSYPESFPNLNLDSYTVGISILFFQSIKGVEKQLYSSSDEIFKQILNHLDHNLNNNVYLKTLTNVFKMTLHQSGNSTIAAPIWKVILNYLTSKVQDLQSDFKSNKINSLSAHSNLNYKAIITLLDLISEGSTLRKGTRVGDYKDLLNSADLVISALKQIFNIPNDYQLYQKNNSDMFSAISKCFSSILAYCPPNFLVTTGRIVSLSFYNLLCASKQFSYGFQLVLVLGKMKWSHFYSMCLPLLVDLSNTCWEADNNPSSPKISKNQLDVLLVWSHLIRFGVLKDTQNKAVSQISNGKIVLYSKSSKSDKFLNGLVKLVEDSVGEMDTLSSKNNSNQIYNLVDVVSISLAILQVSSINLESMSQKILNLIYSVIGAVEKNKTNNSDRLNSKSSTFYSDDCESLYTECSLLGQAVCMYSELVSQSLKSDSEKIVKDFANKGLDLFSEITSNVLRLDLLSAETEPILSAKKIAICRKNPCLLNSLALLARSLNELSSSANQNNSKFEKSLSSFNTKLNKEFLNYSYVIDFVIPSLMGNLSSFNKELRRSTLNFIESLSMNLQTPSATESANIELINELVTAENCGIGLNEYRDKMNHVRKIVSVILNNESINQNLSRMSANLIVSFLGLNFSLIWKELNTLFGQMDSDNRSSNKAKLYAWDSLFKIVNRIYAVKQEKINRLDYIEPKLTQSATNLFNEEFKLLSSLEQTSKLPLVEGIQTECPFNNKFNSIFSYYSNFLPTETEEHDDSLFESQNKSFSLLFSMHGIAICEFSDENSVISEGNSPNDLVKPKIDYNVIIINTFNAMASFSSVSGQHTDILVQVFNKIMSVDWNKNSQTLKTENKECDILFNFDLNSDLEKTRRVRLDRLYASLTLLSKVGKLKKHAELNEVCLKLLNSGDLRTQKAALEVILSYNTQIKNSDFVSFSDDLKNLLHKDTIKDTILNFSLDSRYTPQIQPSIEQSDSMDIDQPVPLESIPDSISKDIISSSSANVDSVIPVLLRILFGRLVSKGGNKSNKTSMKTRRTIILKVLASLKPEEISFFGSLILDHFADALKPISDIDPSIITENATKENIFPDYAEYLESFRNIRTKTKVGFLKLVTEMVKQLGVKITPIFHKIMTTNLFILGSCQNSIDLHQSKFEIQGESFPSDDDSDQDADDEEEEKEIDDDEEEKEDEVEDEDMADEHVNSDAENEIDISIPKRDFSKSKTIPKELEMENDFDEDDEVDAESDAYDEENEGDETEHISNKSSLKKSKNDENDQSDVSDGSDTEASFKVKTSTKRNKKQKKTSSQFEENIDNIEIDSLVNDADDDDYDITGELKSADRSPVYIHKIALKIRQMAVNLLSLLISVHPEHQRFPIKPYFFLINKFAIAPRVEKLSVENTQSESSLLDMINKCCKSPDTITLLFTTNKSVFPNLISLFSAKKLSDSVTHRVLDILSSLIGLEEYYNTSAVNDPRIIQHRDAAISCIKLVLEENSSHIISQIQLYLQSNYSVIKTKNRILVKLVFTLSNIAEYVSSKSPKDLSLLLELLLPFVYSEKPKNAVRLTEKTKSEILKLLNRFIPMLFCESSDVEYNARRQFDSLFIFVSKLFLIQFQDVVNRKLVVSIFENLTKHYNFFDKNNDLTFVTQVIKDLNSYSLKRMDEPDFDKRLHCFNELNEKWFNDSSLIGSRAWLPLLTNLLYFSKDEVETSIRSNSTYGITRFIEAVSFRMSEGPAPEYVNLIEHTLYPDMTKSLSSGSIMIKQENVKLLGVLATNLGSKIEILNDLVIFTTDDEESSFFFNILHLQAHRRKRALTRFCTKLNSGYNFRQKTLTNLFIPFFESILFSLELQSSHELVSELINTLSEIATKLTFNNYFAMIRRYMNKKNVTNERVLTRLIISVLQSFKFDLRSSPSEGEEAHVNKMISQVEKVLLPQLKKYISLTGMTFESQQEREDKLLQRVPVGISYVKILKSCPDTIMNAHLPYLLMILCGLLKVRRQETRDTTRLTLSKILEFLGPNYFGFVLDSLVTTLQKGFMKHVLCYSLNYLLTNIKYEPGSLDYTIEKITNVFIKSMFENIKDESKSMNNTYKETRTGINKAPLSLELLSQIVGINKISVLLLPLIDILNLTNSVSTIKLVKRCLQNISSGLIKNKGLFSKQKKSYSSSAEALEAEKSENNDEDGNENLISSVDEIEEGDLMEIDRESDSIQSAIGKKEISNLLTMLKFVFALVFNHHHYEATKAVYVKNIVVKKAVSETSNLKSNSNIIVEFGLQLLLSIFKSGNLQFSSKKIPEEIMEELKKFIDLVGNCLFSNHDGVVLLSLRISGILIKFKSGSMLTLNELKIIVKRCLQLLKSSSSAKSPVTISCLQLISSILKSQSTNSGNSLVSNAHRSMLMTKTQLDFMVSLIKPDLEVEEFQSVSFSLLTGIINNKLISNDLYDLIDTSVQTLMIKSYSKFVRAQCRACLLRFYINYPITLKRLQNLINFVMSNIEGFEVLSGRESGLEFLYSAVENFPTEIISQMYEEMFVKLVMALVNENEQKLVEMISLVLKKLFVKMNESQLATSFELVMHLINPPTVSSLIEAESPDSEKKLILWKASLQIFGISIECITDVTADDTKFLKNAVIKLMPDILNVIVFALAKSTAVWKTCELEGVDIDLDEYSDSKAILLWQQGKTAVNSDKVMKVQFPVMWELVAECLTYPHSWVRLASSRLIGTYYSMNRQDSNEKYLPIMKAEGLFYEVSDHSLVESKPESNIGKGANGLGKGGSDVNDENSGEEDEDELEKEMLGEGKLNKFDPSSILEGYGFLWLIRREEDGVPVHSGSSECDVKGGIGKVFEATDFTSL</sequence>
<dbReference type="EMBL" id="LSSN01000203">
    <property type="protein sequence ID" value="OMJ25217.1"/>
    <property type="molecule type" value="Genomic_DNA"/>
</dbReference>
<feature type="compositionally biased region" description="Acidic residues" evidence="1">
    <location>
        <begin position="1475"/>
        <end position="1485"/>
    </location>
</feature>
<dbReference type="InterPro" id="IPR052575">
    <property type="entry name" value="SSU_processome_comp_20"/>
</dbReference>
<dbReference type="STRING" id="133412.A0A1R1YE88"/>
<accession>A0A1R1YE88</accession>
<dbReference type="InterPro" id="IPR011430">
    <property type="entry name" value="UTP20_N"/>
</dbReference>
<comment type="caution">
    <text evidence="4">The sequence shown here is derived from an EMBL/GenBank/DDBJ whole genome shotgun (WGS) entry which is preliminary data.</text>
</comment>
<evidence type="ECO:0000313" key="4">
    <source>
        <dbReference type="EMBL" id="OMJ25217.1"/>
    </source>
</evidence>
<dbReference type="Proteomes" id="UP000187283">
    <property type="component" value="Unassembled WGS sequence"/>
</dbReference>
<protein>
    <submittedName>
        <fullName evidence="4">U3 small nucleolar RNA-associated protein 20</fullName>
    </submittedName>
</protein>
<dbReference type="GO" id="GO:0032040">
    <property type="term" value="C:small-subunit processome"/>
    <property type="evidence" value="ECO:0007669"/>
    <property type="project" value="TreeGrafter"/>
</dbReference>
<name>A0A1R1YE88_9FUNG</name>